<comment type="similarity">
    <text evidence="1">Belongs to the rtf2 family.</text>
</comment>
<feature type="compositionally biased region" description="Basic residues" evidence="2">
    <location>
        <begin position="207"/>
        <end position="216"/>
    </location>
</feature>
<dbReference type="OrthoDB" id="247013at2759"/>
<sequence length="243" mass="27186">MGNDGGSIPRRSEMVREKQKDEKADRKNQLIAMYFYCALSKKPLQPPVVADGLGRLYNRESVLEYLLDNSAFGDGTQICGHIKSLKDVKTLNLKTNPAYEKNKKSTAILSFDDQPVAQFVCPVTMKEMNGNMQFEFLWSCGCVFSAQARKEMPEPACLVCGEAFGSKDLVPINAQDSEVLDALRKAMDTRKQEEKDKKKHKSDAAKQKSKNKHKRNHDSTEHAASSANDIPEKKTAKIQRTAA</sequence>
<feature type="compositionally biased region" description="Basic and acidic residues" evidence="2">
    <location>
        <begin position="10"/>
        <end position="24"/>
    </location>
</feature>
<comment type="caution">
    <text evidence="3">The sequence shown here is derived from an EMBL/GenBank/DDBJ whole genome shotgun (WGS) entry which is preliminary data.</text>
</comment>
<dbReference type="Pfam" id="PF04641">
    <property type="entry name" value="Rtf2"/>
    <property type="match status" value="1"/>
</dbReference>
<proteinExistence type="inferred from homology"/>
<dbReference type="CDD" id="cd16653">
    <property type="entry name" value="RING-like_Rtf2"/>
    <property type="match status" value="1"/>
</dbReference>
<protein>
    <submittedName>
        <fullName evidence="3">Replication termination factor 2</fullName>
    </submittedName>
</protein>
<evidence type="ECO:0000256" key="1">
    <source>
        <dbReference type="ARBA" id="ARBA00009885"/>
    </source>
</evidence>
<dbReference type="PANTHER" id="PTHR12775:SF0">
    <property type="entry name" value="REPLICATION TERMINATION FACTOR 2"/>
    <property type="match status" value="1"/>
</dbReference>
<feature type="compositionally biased region" description="Basic and acidic residues" evidence="2">
    <location>
        <begin position="187"/>
        <end position="206"/>
    </location>
</feature>
<evidence type="ECO:0000313" key="3">
    <source>
        <dbReference type="EMBL" id="KAJ2678938.1"/>
    </source>
</evidence>
<evidence type="ECO:0000313" key="4">
    <source>
        <dbReference type="Proteomes" id="UP001151518"/>
    </source>
</evidence>
<dbReference type="EMBL" id="JANBTW010000016">
    <property type="protein sequence ID" value="KAJ2678938.1"/>
    <property type="molecule type" value="Genomic_DNA"/>
</dbReference>
<accession>A0A9W8KZK6</accession>
<dbReference type="GO" id="GO:0006274">
    <property type="term" value="P:DNA replication termination"/>
    <property type="evidence" value="ECO:0007669"/>
    <property type="project" value="TreeGrafter"/>
</dbReference>
<feature type="region of interest" description="Disordered" evidence="2">
    <location>
        <begin position="1"/>
        <end position="24"/>
    </location>
</feature>
<name>A0A9W8KZK6_9FUNG</name>
<reference evidence="3" key="1">
    <citation type="submission" date="2022-07" db="EMBL/GenBank/DDBJ databases">
        <title>Phylogenomic reconstructions and comparative analyses of Kickxellomycotina fungi.</title>
        <authorList>
            <person name="Reynolds N.K."/>
            <person name="Stajich J.E."/>
            <person name="Barry K."/>
            <person name="Grigoriev I.V."/>
            <person name="Crous P."/>
            <person name="Smith M.E."/>
        </authorList>
    </citation>
    <scope>NUCLEOTIDE SEQUENCE</scope>
    <source>
        <strain evidence="3">NRRL 3115</strain>
    </source>
</reference>
<dbReference type="InterPro" id="IPR027799">
    <property type="entry name" value="Rtf2_RING-finger"/>
</dbReference>
<organism evidence="3 4">
    <name type="scientific">Coemansia spiralis</name>
    <dbReference type="NCBI Taxonomy" id="417178"/>
    <lineage>
        <taxon>Eukaryota</taxon>
        <taxon>Fungi</taxon>
        <taxon>Fungi incertae sedis</taxon>
        <taxon>Zoopagomycota</taxon>
        <taxon>Kickxellomycotina</taxon>
        <taxon>Kickxellomycetes</taxon>
        <taxon>Kickxellales</taxon>
        <taxon>Kickxellaceae</taxon>
        <taxon>Coemansia</taxon>
    </lineage>
</organism>
<dbReference type="PANTHER" id="PTHR12775">
    <property type="entry name" value="PROTEIN C20ORF43 HOMOLOG"/>
    <property type="match status" value="1"/>
</dbReference>
<gene>
    <name evidence="3" type="primary">rtf2</name>
    <name evidence="3" type="ORF">GGI25_001927</name>
</gene>
<evidence type="ECO:0000256" key="2">
    <source>
        <dbReference type="SAM" id="MobiDB-lite"/>
    </source>
</evidence>
<dbReference type="Proteomes" id="UP001151518">
    <property type="component" value="Unassembled WGS sequence"/>
</dbReference>
<dbReference type="AlphaFoldDB" id="A0A9W8KZK6"/>
<feature type="region of interest" description="Disordered" evidence="2">
    <location>
        <begin position="187"/>
        <end position="243"/>
    </location>
</feature>
<dbReference type="InterPro" id="IPR006735">
    <property type="entry name" value="Rtf2"/>
</dbReference>
<dbReference type="GO" id="GO:0005634">
    <property type="term" value="C:nucleus"/>
    <property type="evidence" value="ECO:0007669"/>
    <property type="project" value="TreeGrafter"/>
</dbReference>